<dbReference type="Proteomes" id="UP000178622">
    <property type="component" value="Unassembled WGS sequence"/>
</dbReference>
<dbReference type="CDD" id="cd02870">
    <property type="entry name" value="PseudoU_synth_RsuA_like"/>
    <property type="match status" value="1"/>
</dbReference>
<keyword evidence="3 5" id="KW-0413">Isomerase</keyword>
<proteinExistence type="inferred from homology"/>
<dbReference type="EMBL" id="MKIR01000012">
    <property type="protein sequence ID" value="OFI49403.1"/>
    <property type="molecule type" value="Genomic_DNA"/>
</dbReference>
<dbReference type="STRING" id="1859473.BG261_02135"/>
<dbReference type="InterPro" id="IPR020094">
    <property type="entry name" value="TruA/RsuA/RluB/E/F_N"/>
</dbReference>
<evidence type="ECO:0000256" key="2">
    <source>
        <dbReference type="ARBA" id="ARBA00022884"/>
    </source>
</evidence>
<name>A0A1E8GP64_9LACT</name>
<dbReference type="PROSITE" id="PS50889">
    <property type="entry name" value="S4"/>
    <property type="match status" value="1"/>
</dbReference>
<dbReference type="InterPro" id="IPR002942">
    <property type="entry name" value="S4_RNA-bd"/>
</dbReference>
<dbReference type="NCBIfam" id="TIGR00093">
    <property type="entry name" value="pseudouridine synthase"/>
    <property type="match status" value="1"/>
</dbReference>
<sequence length="239" mass="26770">MRINKYLAHAGIASRRKAEELIKSGQVQVNGKMMTDLAYQVKAGDRVEVDGISAYSEEPVYFLFNKPRGVISSVSDEKGRKTVMDYFHGVKERIYPVGRLDWDTSGLLLMTNDGEFANLMTHPRHEVEKVYVAKVEGQANKENLRPLTHGVRLDGRKTKPATYSILKTDGVKKTSVVSLVIHEGRNHQVKKMFEAVGLPVQKLSRVQYGPLDLAGVAPGEYRKLSKKEVSQLVNMAKND</sequence>
<dbReference type="SMART" id="SM00363">
    <property type="entry name" value="S4"/>
    <property type="match status" value="1"/>
</dbReference>
<dbReference type="GO" id="GO:0120159">
    <property type="term" value="F:rRNA pseudouridine synthase activity"/>
    <property type="evidence" value="ECO:0007669"/>
    <property type="project" value="UniProtKB-ARBA"/>
</dbReference>
<dbReference type="Pfam" id="PF00849">
    <property type="entry name" value="PseudoU_synth_2"/>
    <property type="match status" value="1"/>
</dbReference>
<dbReference type="InterPro" id="IPR042092">
    <property type="entry name" value="PsdUridine_s_RsuA/RluB/E/F_cat"/>
</dbReference>
<comment type="similarity">
    <text evidence="1 5">Belongs to the pseudouridine synthase RsuA family.</text>
</comment>
<evidence type="ECO:0000313" key="8">
    <source>
        <dbReference type="Proteomes" id="UP000178622"/>
    </source>
</evidence>
<dbReference type="RefSeq" id="WP_070787157.1">
    <property type="nucleotide sequence ID" value="NZ_MKIR01000012.1"/>
</dbReference>
<evidence type="ECO:0000256" key="3">
    <source>
        <dbReference type="ARBA" id="ARBA00023235"/>
    </source>
</evidence>
<evidence type="ECO:0000313" key="7">
    <source>
        <dbReference type="EMBL" id="OFI49403.1"/>
    </source>
</evidence>
<dbReference type="OrthoDB" id="9807213at2"/>
<protein>
    <recommendedName>
        <fullName evidence="5">Pseudouridine synthase</fullName>
        <ecNumber evidence="5">5.4.99.-</ecNumber>
    </recommendedName>
</protein>
<evidence type="ECO:0000259" key="6">
    <source>
        <dbReference type="SMART" id="SM00363"/>
    </source>
</evidence>
<dbReference type="InterPro" id="IPR020103">
    <property type="entry name" value="PsdUridine_synth_cat_dom_sf"/>
</dbReference>
<dbReference type="CDD" id="cd00165">
    <property type="entry name" value="S4"/>
    <property type="match status" value="1"/>
</dbReference>
<dbReference type="FunFam" id="3.30.70.580:FF:000005">
    <property type="entry name" value="Pseudouridine synthase"/>
    <property type="match status" value="1"/>
</dbReference>
<reference evidence="8" key="1">
    <citation type="submission" date="2016-09" db="EMBL/GenBank/DDBJ databases">
        <title>Draft genome sequence of a novel species of the family Streptococcaceae isolated from flowers.</title>
        <authorList>
            <person name="Chuah L.-O."/>
            <person name="Yap K.-P."/>
            <person name="Thong K.L."/>
            <person name="Liong M.T."/>
            <person name="Ahmad R."/>
            <person name="Rusul G."/>
        </authorList>
    </citation>
    <scope>NUCLEOTIDE SEQUENCE [LARGE SCALE GENOMIC DNA]</scope>
    <source>
        <strain evidence="8">DF1</strain>
    </source>
</reference>
<comment type="caution">
    <text evidence="7">The sequence shown here is derived from an EMBL/GenBank/DDBJ whole genome shotgun (WGS) entry which is preliminary data.</text>
</comment>
<dbReference type="InterPro" id="IPR050343">
    <property type="entry name" value="RsuA_PseudoU_synthase"/>
</dbReference>
<evidence type="ECO:0000256" key="1">
    <source>
        <dbReference type="ARBA" id="ARBA00008348"/>
    </source>
</evidence>
<gene>
    <name evidence="7" type="ORF">BG261_02135</name>
</gene>
<dbReference type="SUPFAM" id="SSF55174">
    <property type="entry name" value="Alpha-L RNA-binding motif"/>
    <property type="match status" value="1"/>
</dbReference>
<dbReference type="FunFam" id="3.10.290.10:FF:000003">
    <property type="entry name" value="Pseudouridine synthase"/>
    <property type="match status" value="1"/>
</dbReference>
<feature type="domain" description="RNA-binding S4" evidence="6">
    <location>
        <begin position="1"/>
        <end position="68"/>
    </location>
</feature>
<dbReference type="InterPro" id="IPR036986">
    <property type="entry name" value="S4_RNA-bd_sf"/>
</dbReference>
<dbReference type="Pfam" id="PF01479">
    <property type="entry name" value="S4"/>
    <property type="match status" value="1"/>
</dbReference>
<keyword evidence="2 4" id="KW-0694">RNA-binding</keyword>
<dbReference type="PANTHER" id="PTHR47683">
    <property type="entry name" value="PSEUDOURIDINE SYNTHASE FAMILY PROTEIN-RELATED"/>
    <property type="match status" value="1"/>
</dbReference>
<organism evidence="7 8">
    <name type="scientific">Floricoccus tropicus</name>
    <dbReference type="NCBI Taxonomy" id="1859473"/>
    <lineage>
        <taxon>Bacteria</taxon>
        <taxon>Bacillati</taxon>
        <taxon>Bacillota</taxon>
        <taxon>Bacilli</taxon>
        <taxon>Lactobacillales</taxon>
        <taxon>Streptococcaceae</taxon>
        <taxon>Floricoccus</taxon>
    </lineage>
</organism>
<dbReference type="GO" id="GO:0005829">
    <property type="term" value="C:cytosol"/>
    <property type="evidence" value="ECO:0007669"/>
    <property type="project" value="UniProtKB-ARBA"/>
</dbReference>
<dbReference type="Gene3D" id="3.10.290.10">
    <property type="entry name" value="RNA-binding S4 domain"/>
    <property type="match status" value="1"/>
</dbReference>
<dbReference type="FunFam" id="3.30.70.1560:FF:000001">
    <property type="entry name" value="Pseudouridine synthase"/>
    <property type="match status" value="1"/>
</dbReference>
<dbReference type="PANTHER" id="PTHR47683:SF2">
    <property type="entry name" value="RNA-BINDING S4 DOMAIN-CONTAINING PROTEIN"/>
    <property type="match status" value="1"/>
</dbReference>
<evidence type="ECO:0000256" key="4">
    <source>
        <dbReference type="PROSITE-ProRule" id="PRU00182"/>
    </source>
</evidence>
<dbReference type="GO" id="GO:0000455">
    <property type="term" value="P:enzyme-directed rRNA pseudouridine synthesis"/>
    <property type="evidence" value="ECO:0007669"/>
    <property type="project" value="UniProtKB-ARBA"/>
</dbReference>
<accession>A0A1E8GP64</accession>
<dbReference type="PROSITE" id="PS01149">
    <property type="entry name" value="PSI_RSU"/>
    <property type="match status" value="1"/>
</dbReference>
<dbReference type="GO" id="GO:0003723">
    <property type="term" value="F:RNA binding"/>
    <property type="evidence" value="ECO:0007669"/>
    <property type="project" value="UniProtKB-KW"/>
</dbReference>
<evidence type="ECO:0000256" key="5">
    <source>
        <dbReference type="RuleBase" id="RU003887"/>
    </source>
</evidence>
<dbReference type="InterPro" id="IPR000748">
    <property type="entry name" value="PsdUridine_synth_RsuA/RluB/E/F"/>
</dbReference>
<dbReference type="SUPFAM" id="SSF55120">
    <property type="entry name" value="Pseudouridine synthase"/>
    <property type="match status" value="1"/>
</dbReference>
<dbReference type="InterPro" id="IPR006145">
    <property type="entry name" value="PsdUridine_synth_RsuA/RluA"/>
</dbReference>
<dbReference type="AlphaFoldDB" id="A0A1E8GP64"/>
<dbReference type="Gene3D" id="3.30.70.1560">
    <property type="entry name" value="Alpha-L RNA-binding motif"/>
    <property type="match status" value="1"/>
</dbReference>
<keyword evidence="8" id="KW-1185">Reference proteome</keyword>
<dbReference type="Gene3D" id="3.30.70.580">
    <property type="entry name" value="Pseudouridine synthase I, catalytic domain, N-terminal subdomain"/>
    <property type="match status" value="1"/>
</dbReference>
<dbReference type="EC" id="5.4.99.-" evidence="5"/>
<dbReference type="InterPro" id="IPR018496">
    <property type="entry name" value="PsdUridine_synth_RsuA/RluB_CS"/>
</dbReference>